<dbReference type="InterPro" id="IPR002919">
    <property type="entry name" value="TIL_dom"/>
</dbReference>
<feature type="compositionally biased region" description="Low complexity" evidence="2">
    <location>
        <begin position="1656"/>
        <end position="1862"/>
    </location>
</feature>
<dbReference type="SMART" id="SM00214">
    <property type="entry name" value="VWC"/>
    <property type="match status" value="1"/>
</dbReference>
<dbReference type="Gene3D" id="2.10.70.10">
    <property type="entry name" value="Complement Module, domain 1"/>
    <property type="match status" value="1"/>
</dbReference>
<evidence type="ECO:0000256" key="2">
    <source>
        <dbReference type="SAM" id="MobiDB-lite"/>
    </source>
</evidence>
<dbReference type="Pfam" id="PF00090">
    <property type="entry name" value="TSP_1"/>
    <property type="match status" value="2"/>
</dbReference>
<accession>A0AA36AM19</accession>
<dbReference type="PANTHER" id="PTHR37156">
    <property type="match status" value="1"/>
</dbReference>
<dbReference type="CDD" id="cd19941">
    <property type="entry name" value="TIL"/>
    <property type="match status" value="2"/>
</dbReference>
<organism evidence="4 5">
    <name type="scientific">Octopus vulgaris</name>
    <name type="common">Common octopus</name>
    <dbReference type="NCBI Taxonomy" id="6645"/>
    <lineage>
        <taxon>Eukaryota</taxon>
        <taxon>Metazoa</taxon>
        <taxon>Spiralia</taxon>
        <taxon>Lophotrochozoa</taxon>
        <taxon>Mollusca</taxon>
        <taxon>Cephalopoda</taxon>
        <taxon>Coleoidea</taxon>
        <taxon>Octopodiformes</taxon>
        <taxon>Octopoda</taxon>
        <taxon>Incirrata</taxon>
        <taxon>Octopodidae</taxon>
        <taxon>Octopus</taxon>
    </lineage>
</organism>
<evidence type="ECO:0000256" key="1">
    <source>
        <dbReference type="ARBA" id="ARBA00022729"/>
    </source>
</evidence>
<feature type="compositionally biased region" description="Polar residues" evidence="2">
    <location>
        <begin position="1644"/>
        <end position="1655"/>
    </location>
</feature>
<proteinExistence type="predicted"/>
<dbReference type="SMART" id="SM00209">
    <property type="entry name" value="TSP1"/>
    <property type="match status" value="2"/>
</dbReference>
<reference evidence="4" key="1">
    <citation type="submission" date="2023-08" db="EMBL/GenBank/DDBJ databases">
        <authorList>
            <person name="Alioto T."/>
            <person name="Alioto T."/>
            <person name="Gomez Garrido J."/>
        </authorList>
    </citation>
    <scope>NUCLEOTIDE SEQUENCE</scope>
</reference>
<feature type="compositionally biased region" description="Low complexity" evidence="2">
    <location>
        <begin position="2900"/>
        <end position="2978"/>
    </location>
</feature>
<sequence>MDFYIRPKRRPQGQKVTRKLNITKLKNQLTAQDLQSRMDSKLLDIRSDQSSIDEQWESFRDTVHSIALETLGQVTRNHQDWFDENDQEIQKLLEEIRRLLRAHQNDTTCTAKKAAFNNIRSTDQAKLRLMQDAWLSAKADEIQGYADKHDTKKFYEALKAVYGPQFSFGSTPLLSSDGTSLLTNKRLILERWAEHFNIVLNRPAQINEEAIARLPQVPTNHELAVPPAVEEVSRAIKKMSTGKAPGSDAIPAEVFKSGGPTMISQLTSLFQSMWDREQLPQDFRDATIVHIYKRKGDRQSCDNHRVKCESVYGMDDKSVIPDSSIKLYPSGNASDIRPSGQGWETNSTGNRIIYIDIGDDLNNGGEVYLVKSKNVEIYQVELLGKVKGLVTPERVHSEILTPTEVFSIKPGTGKTKIQLTIVATTTDIPVIVTVSVKICVKPTIECESIEGMVKCESVYGMDDKSVIPDSSIKLYPSGNASDIRPSGQGWETNSTGNRIIYIDIGDDLNNGGEVYLVKSKNVEIYQVELLGKVKGLVTPERIHSEILTPTEVFSIKPGTGKTKIQLTIVATTTDIPVIVTVSVKICVKPTIECESIEGMGNENVIPFTSVVLFPSGNPRSIFPSRLGWETKTVKKRLIDIDIGDKLNSGGRISLVVSENVKNYQVEMYGRVKKSTSGESATNERDMPQNVVSPLLEPWEEFIMKPNSGYTRVQLSISARNTERPMRVTVSVKLCVKPSIKCESVYGMDDKSVIPDSSIKLYPSGNASDIRPSGQGWETNSTGNRIIYIDIGDDLNNGGEVYLVKSKNVEIYQVELLGKVKGLVTPERIHSEILTPTEVFSIKPGTGKTKIQLTIVATTTDIPVIVTVSVKICVKPTIECENIEGMGNENVIPFTSVVLFPSGNPRSIYPNRLGWETKTVKKRLIDIDIGDKLNSGGRISLVVSENVKNYQVEMYGRVKKSTSGESATNERDMPQYVVSPLLEPWEEFIMKPNSGYTRVQLSISARNTEMPMRVTVSVRLCVKPSIKCESVYGMDDKSVIPDSSIKLYPSGNASDIRPSGQGWETNSTGNRIIYIDIGDDLNNGGEVYLVKSKNVEIYQVELLGKVKGLVTPERIHSEILTPTEVFSIKPGTGKTKIQLTIVATTTDIPVIVTVSVKICVKPTIECESIEGMDNENVIPFTSVVLFPSGNPRSIYPIKCESVYGMDDKSVIPDSAIKLYPSGNASDIRPSGQGWETNSTGNRIIYIDIGDDLNNGGEVSLVKSKNVEIYQVELLGKVKGVVTPERVHSEILTPTEVFSIKPGTGKTKIQLTIVATTTDIPVIVTVSVKICVKPTIECESIEGMVECENIEGMSDENVIPDAAIILSPQDYPWNVRPNGSGWETKTVEKRFIFIDIGDKLNSGGRISLVVSENVKNYEVEMFGRVKKSTSGESATNERDMPEYVVSPLLEPWEEFIMKPNSGYTRVQLNISARNTERPMRVTVSVRLCVKPSIECENIEGMSDENVIPDAAIILSPQDYPWNVRPNGSGWETKTVEKRFIFIDIGDKLNSGGRISLVVSENVKNYEVEMFGRVKKSTSGESATNERDMPEYVVSPLLEPWEEFIMKPNSGYTRVQLNISARNTERPMRVTVSVKLCVKPSTSLISSTKATRSTISSRTTSAPTPASTVQSTTTAPTTTTTVKSTTTAPTTTSAVPSTTTAPTTTTVKSTTTAPTTTTVPSTTTAPTTTTVKSTTTAPTTTTVPSSTTAPTTTTVPSTTTAPTTTSAVPSTTTAPTTTTVPSTTTAPTTTTVKSTTATPTTTTVPSTTPAPTTTTVPSTTTAPTTTSAVPSTTTAPTTTSAVQSTTTAPTTTSAVPSTTTAPTTTTPQLQLLYHPPPLPQLQLLYHPPPLPQLQLLYHPPPLPQLQLLYHPPPLPQLQLLYHPPPLPQLQLLYHPPPLPQLQLLYHPTTAPTTTTVKSTTTAPTTTSAVPSTTTAPTTTTVPSTTTAPTTTTVPSTTTAPTTTTVPSTTTAPTTTTVPSTTTAPTTTTVPSTTTAPTTTTVPSTTTAPTKTTVKSTTAPTTTTVKSTTTAPTTTSAVPSTTTTTTTVKSTTTAPTTTTVPSTTTAPTTTTVPSTTTAPTTTTVPSTTTAPTTTTVPSTTTAPTTTTVPFTTTAPTTTTVPSTTTAPTTTTVPSTTTAPTTTTVPSTTTAPTTTTVPSTTTAPTTTTVPSTTTAPTKTTVKSTTAPTTTTVPSTTTAPTTTTVPSTTTAPTTTTVKSTTTAPTTTTVPSTTTAPTTTTVPSTTTAPTTTTVPSTTTAPTTTTVPSTTTAPTTTTVPFTTTAPTTTTVPSTTTAPTTTTVPSTTTAPTTTTVPSTTTAPTTSSTVPSTTTAPTTTTVPSSTTAPTITTVPSTTTAPTTTTVPSTTSAPTKTTVPSSTTAPTTTTVPSTTTAPTTTTVPSTTTAPTATTVPSTTSAPTKTTVPSSTTAPTTTTVPSTTTAPTTTTVPSTTTAPTTTTVPSTTTAPTTTSAVPSTTTAPTATTVPSTTTAPTTTTVPSSTTAPTTTTVPSTTTAPTTTTVPSTTSAPTKTTVPYSTTAPTTTTVPSTTTAPTTTTVPSTTTAPTTTTVPSSTTAPTTTTVPSSTTAPTTTTVPSTTTAPTTTTVPSTTTAPTTTTVPSTTTAPTTTTVPSTTTAPTTTTVPSSTTAPTTTTVPSTTTAPTTSSTVPSTTTAPTTTTVPSTTTAPTTTSVPSTTTAPTTTTVPSTTTAPTTTTVPSTTTAPTTTTVPSTTTAATTTTVPSTTTAPTTTTVPSTTTAPTTTTVPSTTTAPTTSSTVPSTTIASTTTTVKSTTTAPTTTTVPSTTTALTTSSTVPSTTIASTATTVKSTTSAPTMTTVPSTTTAPTTTTVKYTTSAPTTTTVKSTTIAPTTTTVPSTTTAPTTTTVPSITTAPTTTTVKSTTTAPTTTTLPSTTIAPTTSSTLPSTATAPTTTSSVPSTSTSPTTSTTGITGTYSIKPVSKETIPPFPPENVTVAATTPSAIITPVCALTPCEIELLLGFIPGDVVGWVEKDGISGVSSDAEVVHANDKIEDGVTVYIQCNNCTCDKTKLRCTSKICHGCTYDSWSNWGECSKSCDIGNRIRIRERFKGKGNELCNLPLEQSSDCNFDPCKETCKDGKVWSDCANACPMTCMDHKIGENVCQQSDTCIPGCACPSGFLEENGHCVEVSKCFCHDKDGTSILENFEAKSQFSCQKCLCSNGTIECLNITKNCKKLLTSGNRCNSEYLIENKTCTMGNCPFDCIVNDLGYKSDDIIRESACEICICENYKETCRPQPNAIAACGQWSNWSSCSGVCNLGTRFRKFIVYSTESTNSLCKTKYDFVKCNLDNKCNCNSSLEEWSVIAGCEAKCEELVSPANSSFCENWNYGCKCINGLYRDKNGKCVRRDQCDLSCSVNGTVKKNKDIWKKSDDNCTLCQCIRGKIKCERICKIPVCQENEDLVYLDSNTCCPVCKPKNFAQCQLKYEFTYLENRTSQCRSTTQIKVPYCSVNKTYH</sequence>
<evidence type="ECO:0000259" key="3">
    <source>
        <dbReference type="SMART" id="SM00214"/>
    </source>
</evidence>
<name>A0AA36AM19_OCTVU</name>
<protein>
    <submittedName>
        <fullName evidence="4">Development 2</fullName>
    </submittedName>
</protein>
<gene>
    <name evidence="4" type="ORF">OCTVUL_1B014848</name>
</gene>
<dbReference type="SUPFAM" id="SSF57567">
    <property type="entry name" value="Serine protease inhibitors"/>
    <property type="match status" value="2"/>
</dbReference>
<feature type="region of interest" description="Disordered" evidence="2">
    <location>
        <begin position="1949"/>
        <end position="2877"/>
    </location>
</feature>
<keyword evidence="5" id="KW-1185">Reference proteome</keyword>
<dbReference type="InterPro" id="IPR036383">
    <property type="entry name" value="TSP1_rpt_sf"/>
</dbReference>
<dbReference type="EMBL" id="OX597815">
    <property type="protein sequence ID" value="CAI9718651.1"/>
    <property type="molecule type" value="Genomic_DNA"/>
</dbReference>
<dbReference type="InterPro" id="IPR036084">
    <property type="entry name" value="Ser_inhib-like_sf"/>
</dbReference>
<dbReference type="Gene3D" id="2.20.100.10">
    <property type="entry name" value="Thrombospondin type-1 (TSP1) repeat"/>
    <property type="match status" value="1"/>
</dbReference>
<dbReference type="Proteomes" id="UP001162480">
    <property type="component" value="Chromosome 2"/>
</dbReference>
<dbReference type="SUPFAM" id="SSF57603">
    <property type="entry name" value="FnI-like domain"/>
    <property type="match status" value="1"/>
</dbReference>
<dbReference type="InterPro" id="IPR000884">
    <property type="entry name" value="TSP1_rpt"/>
</dbReference>
<dbReference type="Pfam" id="PF01826">
    <property type="entry name" value="TIL"/>
    <property type="match status" value="1"/>
</dbReference>
<feature type="region of interest" description="Disordered" evidence="2">
    <location>
        <begin position="2900"/>
        <end position="2984"/>
    </location>
</feature>
<dbReference type="SUPFAM" id="SSF82895">
    <property type="entry name" value="TSP-1 type 1 repeat"/>
    <property type="match status" value="2"/>
</dbReference>
<evidence type="ECO:0000313" key="5">
    <source>
        <dbReference type="Proteomes" id="UP001162480"/>
    </source>
</evidence>
<evidence type="ECO:0000313" key="4">
    <source>
        <dbReference type="EMBL" id="CAI9718651.1"/>
    </source>
</evidence>
<dbReference type="Gene3D" id="2.10.25.10">
    <property type="entry name" value="Laminin"/>
    <property type="match status" value="2"/>
</dbReference>
<dbReference type="InterPro" id="IPR001007">
    <property type="entry name" value="VWF_dom"/>
</dbReference>
<feature type="region of interest" description="Disordered" evidence="2">
    <location>
        <begin position="1644"/>
        <end position="1862"/>
    </location>
</feature>
<dbReference type="PANTHER" id="PTHR37156:SF2">
    <property type="match status" value="1"/>
</dbReference>
<feature type="domain" description="VWFC" evidence="3">
    <location>
        <begin position="3422"/>
        <end position="3481"/>
    </location>
</feature>
<keyword evidence="1" id="KW-0732">Signal</keyword>